<accession>A0ABX2IBX7</accession>
<proteinExistence type="predicted"/>
<organism evidence="2 3">
    <name type="scientific">Blautia hansenii</name>
    <name type="common">Ruminococcus hansenii</name>
    <dbReference type="NCBI Taxonomy" id="1322"/>
    <lineage>
        <taxon>Bacteria</taxon>
        <taxon>Bacillati</taxon>
        <taxon>Bacillota</taxon>
        <taxon>Clostridia</taxon>
        <taxon>Lachnospirales</taxon>
        <taxon>Lachnospiraceae</taxon>
        <taxon>Blautia</taxon>
    </lineage>
</organism>
<evidence type="ECO:0000259" key="1">
    <source>
        <dbReference type="Pfam" id="PF00483"/>
    </source>
</evidence>
<evidence type="ECO:0000313" key="2">
    <source>
        <dbReference type="EMBL" id="NSJ86859.1"/>
    </source>
</evidence>
<sequence length="313" mass="35051">MKTTLVIMAAGIGSRFGGGIKQLAPVGINGEIIMDYSIHDAIEAGFNKIIFIIRKDIEEAFKEAIGNRIEKICEELGVETAYAYQELQNLPENVDFPTERTKPWGTGHAVLSCKEVLHEPFAVINADDYYGKEAFVKIHEFLGNYTPEKSHEFCMAGFILKNTLSENGSVTRGICKLNDCGQLTSVHETSNIVKTADGAAVKEGEIYSTVNPEAYVSMNMWGLTPEFMGMLETGFEEFFANMGEKDVLKAEYLLPIYIDELLQAGKVSVKVLDSHDKWFGVTYKEDKEYVQQSFARLTRDGVYKENLFEDLKA</sequence>
<dbReference type="EMBL" id="JAAITA010000017">
    <property type="protein sequence ID" value="NSJ86859.1"/>
    <property type="molecule type" value="Genomic_DNA"/>
</dbReference>
<reference evidence="2 3" key="1">
    <citation type="journal article" date="2020" name="Cell Host Microbe">
        <title>Functional and Genomic Variation between Human-Derived Isolates of Lachnospiraceae Reveals Inter- and Intra-Species Diversity.</title>
        <authorList>
            <person name="Sorbara M.T."/>
            <person name="Littmann E.R."/>
            <person name="Fontana E."/>
            <person name="Moody T.U."/>
            <person name="Kohout C.E."/>
            <person name="Gjonbalaj M."/>
            <person name="Eaton V."/>
            <person name="Seok R."/>
            <person name="Leiner I.M."/>
            <person name="Pamer E.G."/>
        </authorList>
    </citation>
    <scope>NUCLEOTIDE SEQUENCE [LARGE SCALE GENOMIC DNA]</scope>
    <source>
        <strain evidence="2 3">MSK.15.26</strain>
    </source>
</reference>
<dbReference type="Proteomes" id="UP000822142">
    <property type="component" value="Unassembled WGS sequence"/>
</dbReference>
<evidence type="ECO:0000313" key="3">
    <source>
        <dbReference type="Proteomes" id="UP000822142"/>
    </source>
</evidence>
<keyword evidence="3" id="KW-1185">Reference proteome</keyword>
<feature type="domain" description="Nucleotidyl transferase" evidence="1">
    <location>
        <begin position="6"/>
        <end position="138"/>
    </location>
</feature>
<comment type="caution">
    <text evidence="2">The sequence shown here is derived from an EMBL/GenBank/DDBJ whole genome shotgun (WGS) entry which is preliminary data.</text>
</comment>
<protein>
    <submittedName>
        <fullName evidence="2">Nucleotidyltransferase</fullName>
    </submittedName>
</protein>
<name>A0ABX2IBX7_BLAHA</name>
<gene>
    <name evidence="2" type="ORF">G5A70_11905</name>
</gene>
<dbReference type="InterPro" id="IPR005835">
    <property type="entry name" value="NTP_transferase_dom"/>
</dbReference>
<dbReference type="Gene3D" id="3.90.550.10">
    <property type="entry name" value="Spore Coat Polysaccharide Biosynthesis Protein SpsA, Chain A"/>
    <property type="match status" value="1"/>
</dbReference>
<dbReference type="SUPFAM" id="SSF53448">
    <property type="entry name" value="Nucleotide-diphospho-sugar transferases"/>
    <property type="match status" value="1"/>
</dbReference>
<dbReference type="Pfam" id="PF00483">
    <property type="entry name" value="NTP_transferase"/>
    <property type="match status" value="1"/>
</dbReference>
<dbReference type="InterPro" id="IPR029044">
    <property type="entry name" value="Nucleotide-diphossugar_trans"/>
</dbReference>